<dbReference type="RefSeq" id="WP_121212093.1">
    <property type="nucleotide sequence ID" value="NZ_RBIM01000006.1"/>
</dbReference>
<reference evidence="1 2" key="1">
    <citation type="submission" date="2018-10" db="EMBL/GenBank/DDBJ databases">
        <title>Genomic Encyclopedia of Type Strains, Phase IV (KMG-IV): sequencing the most valuable type-strain genomes for metagenomic binning, comparative biology and taxonomic classification.</title>
        <authorList>
            <person name="Goeker M."/>
        </authorList>
    </citation>
    <scope>NUCLEOTIDE SEQUENCE [LARGE SCALE GENOMIC DNA]</scope>
    <source>
        <strain evidence="1 2">DSM 4734</strain>
    </source>
</reference>
<dbReference type="AlphaFoldDB" id="A0A495D246"/>
<evidence type="ECO:0000313" key="1">
    <source>
        <dbReference type="EMBL" id="RKQ95616.1"/>
    </source>
</evidence>
<dbReference type="InterPro" id="IPR021276">
    <property type="entry name" value="DUF2855"/>
</dbReference>
<sequence length="357" mass="38519">MNWALSIDRKTITDVRIIEETARPLADGEARLAVDSFALTANNITYAAFGDAMRYWDFFPGTDDRCRLPVWGFADIAESRVEGLAVGERLYGYFPAASELIVSPGKITPGAFIDTAPHRAELPPAYNNYVRCSADPGWTENGEAAQMVLQPLFITAWLLDFFLRDDANGFTDAPILLTSASSKTAIALAFALKAGGGRQAIGLTSTRNADFVTGLDLYDAVTTYDAVDSLDPARPAAIVDFAGDADLNRALHTALAGRLAGNIRVGGAHWEKSAPPRDLPPPKPQFFFAPDAARTLIKSLGPEAFDQRYKAAWRTFAAAAPDYFDFRSEAGSEGALSVYKSLLEGKAAPRDGISIKV</sequence>
<name>A0A495D246_9PROT</name>
<proteinExistence type="predicted"/>
<dbReference type="Proteomes" id="UP000273675">
    <property type="component" value="Unassembled WGS sequence"/>
</dbReference>
<evidence type="ECO:0000313" key="2">
    <source>
        <dbReference type="Proteomes" id="UP000273675"/>
    </source>
</evidence>
<accession>A0A495D246</accession>
<organism evidence="1 2">
    <name type="scientific">Maricaulis maris</name>
    <dbReference type="NCBI Taxonomy" id="74318"/>
    <lineage>
        <taxon>Bacteria</taxon>
        <taxon>Pseudomonadati</taxon>
        <taxon>Pseudomonadota</taxon>
        <taxon>Alphaproteobacteria</taxon>
        <taxon>Maricaulales</taxon>
        <taxon>Maricaulaceae</taxon>
        <taxon>Maricaulis</taxon>
    </lineage>
</organism>
<gene>
    <name evidence="1" type="ORF">C7435_2719</name>
</gene>
<dbReference type="OrthoDB" id="8953110at2"/>
<protein>
    <submittedName>
        <fullName evidence="1">Uncharacterized protein DUF2855</fullName>
    </submittedName>
</protein>
<comment type="caution">
    <text evidence="1">The sequence shown here is derived from an EMBL/GenBank/DDBJ whole genome shotgun (WGS) entry which is preliminary data.</text>
</comment>
<dbReference type="EMBL" id="RBIM01000006">
    <property type="protein sequence ID" value="RKQ95616.1"/>
    <property type="molecule type" value="Genomic_DNA"/>
</dbReference>
<dbReference type="Pfam" id="PF11017">
    <property type="entry name" value="DUF2855"/>
    <property type="match status" value="1"/>
</dbReference>